<keyword evidence="5 7" id="KW-1133">Transmembrane helix</keyword>
<feature type="transmembrane region" description="Helical" evidence="7">
    <location>
        <begin position="97"/>
        <end position="118"/>
    </location>
</feature>
<dbReference type="GO" id="GO:0005886">
    <property type="term" value="C:plasma membrane"/>
    <property type="evidence" value="ECO:0007669"/>
    <property type="project" value="UniProtKB-SubCell"/>
</dbReference>
<dbReference type="CDD" id="cd06261">
    <property type="entry name" value="TM_PBP2"/>
    <property type="match status" value="1"/>
</dbReference>
<evidence type="ECO:0000256" key="3">
    <source>
        <dbReference type="ARBA" id="ARBA00022475"/>
    </source>
</evidence>
<feature type="transmembrane region" description="Helical" evidence="7">
    <location>
        <begin position="124"/>
        <end position="143"/>
    </location>
</feature>
<dbReference type="SUPFAM" id="SSF161098">
    <property type="entry name" value="MetI-like"/>
    <property type="match status" value="1"/>
</dbReference>
<keyword evidence="3" id="KW-1003">Cell membrane</keyword>
<evidence type="ECO:0000313" key="9">
    <source>
        <dbReference type="EMBL" id="PUA31355.1"/>
    </source>
</evidence>
<evidence type="ECO:0000256" key="5">
    <source>
        <dbReference type="ARBA" id="ARBA00022989"/>
    </source>
</evidence>
<sequence>MRLSDFVWSMLPIGLFAGVWEIVARLNLIPGSFFLPPFSVVVQELFYLTVNGVLLSNLLHSLIRVLVGLTLGSISGICIGILMGYSRVMHAILNPIVSLLYPIPALGWLPLLMLWIGINEALPITIIFLCSFFPTAYATATGIRNVDRKLIRAAETLGASPATILRTIILPCALPTIFTGLRLESGMAWRVVIAAEMIAIPTGMGALFMQAQSLIRVDIIIACLMVLSLMCLFFEKSFQYMESRLCRWARHFEQS</sequence>
<feature type="transmembrane region" description="Helical" evidence="7">
    <location>
        <begin position="62"/>
        <end position="85"/>
    </location>
</feature>
<name>A0A2R7Y1D4_9ARCH</name>
<feature type="transmembrane region" description="Helical" evidence="7">
    <location>
        <begin position="6"/>
        <end position="26"/>
    </location>
</feature>
<dbReference type="EMBL" id="NDWU01000019">
    <property type="protein sequence ID" value="PUA31355.1"/>
    <property type="molecule type" value="Genomic_DNA"/>
</dbReference>
<evidence type="ECO:0000256" key="6">
    <source>
        <dbReference type="ARBA" id="ARBA00023136"/>
    </source>
</evidence>
<evidence type="ECO:0000313" key="10">
    <source>
        <dbReference type="Proteomes" id="UP000244066"/>
    </source>
</evidence>
<comment type="caution">
    <text evidence="9">The sequence shown here is derived from an EMBL/GenBank/DDBJ whole genome shotgun (WGS) entry which is preliminary data.</text>
</comment>
<protein>
    <submittedName>
        <fullName evidence="9">ABC transporter permease</fullName>
    </submittedName>
</protein>
<feature type="transmembrane region" description="Helical" evidence="7">
    <location>
        <begin position="187"/>
        <end position="208"/>
    </location>
</feature>
<reference evidence="9 10" key="1">
    <citation type="submission" date="2017-04" db="EMBL/GenBank/DDBJ databases">
        <title>Draft Aigarchaeota genome from a New Zealand hot spring.</title>
        <authorList>
            <person name="Reysenbach A.-L."/>
            <person name="Donaho J.A."/>
            <person name="Gerhart J."/>
            <person name="Kelley J.F."/>
            <person name="Kouba K."/>
            <person name="Podar M."/>
            <person name="Stott M."/>
        </authorList>
    </citation>
    <scope>NUCLEOTIDE SEQUENCE [LARGE SCALE GENOMIC DNA]</scope>
    <source>
        <strain evidence="9">NZ13_MG1</strain>
    </source>
</reference>
<feature type="domain" description="ABC transmembrane type-1" evidence="8">
    <location>
        <begin position="58"/>
        <end position="238"/>
    </location>
</feature>
<dbReference type="Pfam" id="PF00528">
    <property type="entry name" value="BPD_transp_1"/>
    <property type="match status" value="1"/>
</dbReference>
<comment type="subcellular location">
    <subcellularLocation>
        <location evidence="1 7">Cell membrane</location>
        <topology evidence="1 7">Multi-pass membrane protein</topology>
    </subcellularLocation>
</comment>
<keyword evidence="6 7" id="KW-0472">Membrane</keyword>
<keyword evidence="4 7" id="KW-0812">Transmembrane</keyword>
<dbReference type="AlphaFoldDB" id="A0A2R7Y1D4"/>
<organism evidence="9 10">
    <name type="scientific">Candidatus Terraquivivens tikiterensis</name>
    <dbReference type="NCBI Taxonomy" id="1980982"/>
    <lineage>
        <taxon>Archaea</taxon>
        <taxon>Nitrososphaerota</taxon>
        <taxon>Candidatus Wolframiiraptoraceae</taxon>
        <taxon>Candidatus Terraquivivens</taxon>
    </lineage>
</organism>
<dbReference type="InterPro" id="IPR035906">
    <property type="entry name" value="MetI-like_sf"/>
</dbReference>
<dbReference type="PANTHER" id="PTHR30151">
    <property type="entry name" value="ALKANE SULFONATE ABC TRANSPORTER-RELATED, MEMBRANE SUBUNIT"/>
    <property type="match status" value="1"/>
</dbReference>
<evidence type="ECO:0000256" key="4">
    <source>
        <dbReference type="ARBA" id="ARBA00022692"/>
    </source>
</evidence>
<dbReference type="PROSITE" id="PS50928">
    <property type="entry name" value="ABC_TM1"/>
    <property type="match status" value="1"/>
</dbReference>
<dbReference type="Gene3D" id="1.10.3720.10">
    <property type="entry name" value="MetI-like"/>
    <property type="match status" value="1"/>
</dbReference>
<accession>A0A2R7Y1D4</accession>
<gene>
    <name evidence="9" type="ORF">B9J98_06690</name>
</gene>
<keyword evidence="2 7" id="KW-0813">Transport</keyword>
<dbReference type="PANTHER" id="PTHR30151:SF0">
    <property type="entry name" value="ABC TRANSPORTER PERMEASE PROTEIN MJ0413-RELATED"/>
    <property type="match status" value="1"/>
</dbReference>
<proteinExistence type="inferred from homology"/>
<dbReference type="GO" id="GO:0055085">
    <property type="term" value="P:transmembrane transport"/>
    <property type="evidence" value="ECO:0007669"/>
    <property type="project" value="InterPro"/>
</dbReference>
<dbReference type="InterPro" id="IPR000515">
    <property type="entry name" value="MetI-like"/>
</dbReference>
<feature type="transmembrane region" description="Helical" evidence="7">
    <location>
        <begin position="214"/>
        <end position="234"/>
    </location>
</feature>
<comment type="similarity">
    <text evidence="7">Belongs to the binding-protein-dependent transport system permease family.</text>
</comment>
<evidence type="ECO:0000256" key="1">
    <source>
        <dbReference type="ARBA" id="ARBA00004651"/>
    </source>
</evidence>
<evidence type="ECO:0000256" key="7">
    <source>
        <dbReference type="RuleBase" id="RU363032"/>
    </source>
</evidence>
<evidence type="ECO:0000256" key="2">
    <source>
        <dbReference type="ARBA" id="ARBA00022448"/>
    </source>
</evidence>
<evidence type="ECO:0000259" key="8">
    <source>
        <dbReference type="PROSITE" id="PS50928"/>
    </source>
</evidence>
<dbReference type="Proteomes" id="UP000244066">
    <property type="component" value="Unassembled WGS sequence"/>
</dbReference>